<proteinExistence type="predicted"/>
<protein>
    <submittedName>
        <fullName evidence="2">YkgJ family cysteine cluster protein</fullName>
    </submittedName>
</protein>
<reference evidence="2 3" key="1">
    <citation type="submission" date="2019-08" db="EMBL/GenBank/DDBJ databases">
        <title>Genome of Vicingus serpentipes NCIMB 15042.</title>
        <authorList>
            <person name="Bowman J.P."/>
        </authorList>
    </citation>
    <scope>NUCLEOTIDE SEQUENCE [LARGE SCALE GENOMIC DNA]</scope>
    <source>
        <strain evidence="2 3">NCIMB 15042</strain>
    </source>
</reference>
<feature type="compositionally biased region" description="Basic and acidic residues" evidence="1">
    <location>
        <begin position="1"/>
        <end position="17"/>
    </location>
</feature>
<gene>
    <name evidence="2" type="ORF">FRY74_00375</name>
</gene>
<name>A0A5C6RZ75_9FLAO</name>
<sequence>MKEELRSKLEKGERNKAENQLVSKKLKKSKPKSLDIITHNAHDEVFEKINCLDCANCCKTTSPTFYERDIDRLAKHLKIKPSAFIAQYLLKDDVGDYVLKEAPCPFLDYENYCMVYESRPTACREYPHTNRKRFYQILDLSIKNTQICPAVVEVFEKIKENYK</sequence>
<dbReference type="EMBL" id="VOOS01000001">
    <property type="protein sequence ID" value="TXB66672.1"/>
    <property type="molecule type" value="Genomic_DNA"/>
</dbReference>
<evidence type="ECO:0000313" key="3">
    <source>
        <dbReference type="Proteomes" id="UP000321721"/>
    </source>
</evidence>
<evidence type="ECO:0000256" key="1">
    <source>
        <dbReference type="SAM" id="MobiDB-lite"/>
    </source>
</evidence>
<organism evidence="2 3">
    <name type="scientific">Vicingus serpentipes</name>
    <dbReference type="NCBI Taxonomy" id="1926625"/>
    <lineage>
        <taxon>Bacteria</taxon>
        <taxon>Pseudomonadati</taxon>
        <taxon>Bacteroidota</taxon>
        <taxon>Flavobacteriia</taxon>
        <taxon>Flavobacteriales</taxon>
        <taxon>Vicingaceae</taxon>
        <taxon>Vicingus</taxon>
    </lineage>
</organism>
<dbReference type="OrthoDB" id="665764at2"/>
<dbReference type="Proteomes" id="UP000321721">
    <property type="component" value="Unassembled WGS sequence"/>
</dbReference>
<dbReference type="RefSeq" id="WP_147097524.1">
    <property type="nucleotide sequence ID" value="NZ_VOOS01000001.1"/>
</dbReference>
<keyword evidence="3" id="KW-1185">Reference proteome</keyword>
<accession>A0A5C6RZ75</accession>
<dbReference type="PANTHER" id="PTHR35866:SF1">
    <property type="entry name" value="YKGJ FAMILY CYSTEINE CLUSTER PROTEIN"/>
    <property type="match status" value="1"/>
</dbReference>
<dbReference type="InterPro" id="IPR005358">
    <property type="entry name" value="Puta_zinc/iron-chelating_dom"/>
</dbReference>
<dbReference type="Pfam" id="PF03692">
    <property type="entry name" value="CxxCxxCC"/>
    <property type="match status" value="1"/>
</dbReference>
<evidence type="ECO:0000313" key="2">
    <source>
        <dbReference type="EMBL" id="TXB66672.1"/>
    </source>
</evidence>
<dbReference type="PANTHER" id="PTHR35866">
    <property type="entry name" value="PUTATIVE-RELATED"/>
    <property type="match status" value="1"/>
</dbReference>
<comment type="caution">
    <text evidence="2">The sequence shown here is derived from an EMBL/GenBank/DDBJ whole genome shotgun (WGS) entry which is preliminary data.</text>
</comment>
<dbReference type="AlphaFoldDB" id="A0A5C6RZ75"/>
<feature type="region of interest" description="Disordered" evidence="1">
    <location>
        <begin position="1"/>
        <end position="26"/>
    </location>
</feature>